<reference evidence="1" key="1">
    <citation type="submission" date="2014-11" db="EMBL/GenBank/DDBJ databases">
        <authorList>
            <person name="Amaro Gonzalez C."/>
        </authorList>
    </citation>
    <scope>NUCLEOTIDE SEQUENCE</scope>
</reference>
<proteinExistence type="predicted"/>
<sequence length="69" mass="7999">MTLVSNTLKIQYFLCLSLCENVLLSQFSDSWVLRLVKTRHVFTIPSLLRGTDTEWSVALRLPMLQKTEN</sequence>
<organism evidence="1">
    <name type="scientific">Anguilla anguilla</name>
    <name type="common">European freshwater eel</name>
    <name type="synonym">Muraena anguilla</name>
    <dbReference type="NCBI Taxonomy" id="7936"/>
    <lineage>
        <taxon>Eukaryota</taxon>
        <taxon>Metazoa</taxon>
        <taxon>Chordata</taxon>
        <taxon>Craniata</taxon>
        <taxon>Vertebrata</taxon>
        <taxon>Euteleostomi</taxon>
        <taxon>Actinopterygii</taxon>
        <taxon>Neopterygii</taxon>
        <taxon>Teleostei</taxon>
        <taxon>Anguilliformes</taxon>
        <taxon>Anguillidae</taxon>
        <taxon>Anguilla</taxon>
    </lineage>
</organism>
<dbReference type="AlphaFoldDB" id="A0A0E9SUJ2"/>
<protein>
    <submittedName>
        <fullName evidence="1">Uncharacterized protein</fullName>
    </submittedName>
</protein>
<name>A0A0E9SUJ2_ANGAN</name>
<dbReference type="EMBL" id="GBXM01063538">
    <property type="protein sequence ID" value="JAH45039.1"/>
    <property type="molecule type" value="Transcribed_RNA"/>
</dbReference>
<accession>A0A0E9SUJ2</accession>
<evidence type="ECO:0000313" key="1">
    <source>
        <dbReference type="EMBL" id="JAH45039.1"/>
    </source>
</evidence>
<reference evidence="1" key="2">
    <citation type="journal article" date="2015" name="Fish Shellfish Immunol.">
        <title>Early steps in the European eel (Anguilla anguilla)-Vibrio vulnificus interaction in the gills: Role of the RtxA13 toxin.</title>
        <authorList>
            <person name="Callol A."/>
            <person name="Pajuelo D."/>
            <person name="Ebbesson L."/>
            <person name="Teles M."/>
            <person name="MacKenzie S."/>
            <person name="Amaro C."/>
        </authorList>
    </citation>
    <scope>NUCLEOTIDE SEQUENCE</scope>
</reference>